<keyword evidence="2" id="KW-1185">Reference proteome</keyword>
<accession>A0ABW9Y0D1</accession>
<proteinExistence type="predicted"/>
<organism evidence="1 2">
    <name type="scientific">Paragemmobacter ruber</name>
    <dbReference type="NCBI Taxonomy" id="1985673"/>
    <lineage>
        <taxon>Bacteria</taxon>
        <taxon>Pseudomonadati</taxon>
        <taxon>Pseudomonadota</taxon>
        <taxon>Alphaproteobacteria</taxon>
        <taxon>Rhodobacterales</taxon>
        <taxon>Paracoccaceae</taxon>
        <taxon>Paragemmobacter</taxon>
    </lineage>
</organism>
<gene>
    <name evidence="1" type="ORF">GU920_00205</name>
</gene>
<dbReference type="Proteomes" id="UP001517376">
    <property type="component" value="Unassembled WGS sequence"/>
</dbReference>
<evidence type="ECO:0000313" key="1">
    <source>
        <dbReference type="EMBL" id="NBE05950.1"/>
    </source>
</evidence>
<protein>
    <recommendedName>
        <fullName evidence="3">C2H2-type domain-containing protein</fullName>
    </recommendedName>
</protein>
<evidence type="ECO:0008006" key="3">
    <source>
        <dbReference type="Google" id="ProtNLM"/>
    </source>
</evidence>
<evidence type="ECO:0000313" key="2">
    <source>
        <dbReference type="Proteomes" id="UP001517376"/>
    </source>
</evidence>
<dbReference type="RefSeq" id="WP_161764785.1">
    <property type="nucleotide sequence ID" value="NZ_JAAATW010000001.1"/>
</dbReference>
<dbReference type="EMBL" id="JAAATW010000001">
    <property type="protein sequence ID" value="NBE05950.1"/>
    <property type="molecule type" value="Genomic_DNA"/>
</dbReference>
<name>A0ABW9Y0D1_9RHOB</name>
<comment type="caution">
    <text evidence="1">The sequence shown here is derived from an EMBL/GenBank/DDBJ whole genome shotgun (WGS) entry which is preliminary data.</text>
</comment>
<sequence>MTGASQTRPAHGVARHLGAAPAGGVEAWEPFKVYAAREIEAAPFWDRGVCFNAGCGRRFEPRRDWQMFCCEACERAFVAEARLWGHRMAPALLVHRMGKWEREDAARRDLVRAARRFVTQAQSGWVQVRAARDRAAGVVR</sequence>
<reference evidence="2" key="1">
    <citation type="submission" date="2020-01" db="EMBL/GenBank/DDBJ databases">
        <title>Sphingomonas sp. strain CSW-10.</title>
        <authorList>
            <person name="Chen W.-M."/>
        </authorList>
    </citation>
    <scope>NUCLEOTIDE SEQUENCE [LARGE SCALE GENOMIC DNA]</scope>
    <source>
        <strain evidence="2">CCP-1</strain>
    </source>
</reference>